<keyword evidence="9 12" id="KW-0333">Golgi apparatus</keyword>
<dbReference type="GO" id="GO:0000139">
    <property type="term" value="C:Golgi membrane"/>
    <property type="evidence" value="ECO:0007669"/>
    <property type="project" value="UniProtKB-SubCell"/>
</dbReference>
<evidence type="ECO:0000313" key="16">
    <source>
        <dbReference type="Proteomes" id="UP001186944"/>
    </source>
</evidence>
<comment type="pathway">
    <text evidence="2">Protein modification; protein glycosylation.</text>
</comment>
<evidence type="ECO:0000313" key="15">
    <source>
        <dbReference type="EMBL" id="KAK3088485.1"/>
    </source>
</evidence>
<evidence type="ECO:0000256" key="10">
    <source>
        <dbReference type="ARBA" id="ARBA00023136"/>
    </source>
</evidence>
<keyword evidence="11" id="KW-0325">Glycoprotein</keyword>
<dbReference type="FunFam" id="3.40.50.11660:FF:000002">
    <property type="entry name" value="Alpha-(1,3)-fucosyltransferase"/>
    <property type="match status" value="1"/>
</dbReference>
<comment type="caution">
    <text evidence="15">The sequence shown here is derived from an EMBL/GenBank/DDBJ whole genome shotgun (WGS) entry which is preliminary data.</text>
</comment>
<comment type="similarity">
    <text evidence="3 12">Belongs to the glycosyltransferase 10 family.</text>
</comment>
<evidence type="ECO:0000256" key="3">
    <source>
        <dbReference type="ARBA" id="ARBA00008919"/>
    </source>
</evidence>
<keyword evidence="8" id="KW-1133">Transmembrane helix</keyword>
<evidence type="ECO:0000259" key="13">
    <source>
        <dbReference type="Pfam" id="PF00852"/>
    </source>
</evidence>
<accession>A0AA89BV44</accession>
<comment type="subcellular location">
    <subcellularLocation>
        <location evidence="1">Golgi apparatus membrane</location>
        <topology evidence="1">Single-pass type II membrane protein</topology>
    </subcellularLocation>
    <subcellularLocation>
        <location evidence="12">Golgi apparatus</location>
        <location evidence="12">Golgi stack membrane</location>
        <topology evidence="12">Single-pass type II membrane protein</topology>
    </subcellularLocation>
</comment>
<feature type="domain" description="Fucosyltransferase C-terminal" evidence="13">
    <location>
        <begin position="148"/>
        <end position="322"/>
    </location>
</feature>
<feature type="domain" description="Fucosyltransferase N-terminal" evidence="14">
    <location>
        <begin position="17"/>
        <end position="128"/>
    </location>
</feature>
<dbReference type="InterPro" id="IPR038577">
    <property type="entry name" value="GT10-like_C_sf"/>
</dbReference>
<keyword evidence="5 12" id="KW-0808">Transferase</keyword>
<reference evidence="15" key="1">
    <citation type="submission" date="2019-08" db="EMBL/GenBank/DDBJ databases">
        <title>The improved chromosome-level genome for the pearl oyster Pinctada fucata martensii using PacBio sequencing and Hi-C.</title>
        <authorList>
            <person name="Zheng Z."/>
        </authorList>
    </citation>
    <scope>NUCLEOTIDE SEQUENCE</scope>
    <source>
        <strain evidence="15">ZZ-2019</strain>
        <tissue evidence="15">Adductor muscle</tissue>
    </source>
</reference>
<keyword evidence="7" id="KW-0735">Signal-anchor</keyword>
<evidence type="ECO:0000256" key="12">
    <source>
        <dbReference type="RuleBase" id="RU003832"/>
    </source>
</evidence>
<dbReference type="EC" id="2.4.1.-" evidence="12"/>
<keyword evidence="4 12" id="KW-0328">Glycosyltransferase</keyword>
<name>A0AA89BV44_PINIB</name>
<evidence type="ECO:0000259" key="14">
    <source>
        <dbReference type="Pfam" id="PF17039"/>
    </source>
</evidence>
<sequence length="438" mass="50992">MQTHVIYYENRQFEPKPKKLILIWTRMFFKWEKWKTPMKMLDGCRKTNNCSCEMTLDTNRIVEADAVIFHCMDLMPWLTMPRYRHPRQVWILWCAEPPTHIWNSLSGYRMTFNWTMYYRRDSTIFAPYSRIRKLTDKEPRPNIADVLKHKNKGIVIMNSNCFDDIHRYRILYELQKHLNFDYYGDCGNLTCARDDPICNNQLMSDYKFSIRMENCYCRDYVTEKYYEALINRQLPIVNWKKTQIVPQVIPHSYINIKDFPSIRDAAKYIEYVNKNDSLYLSYFAWRKEYRVQGGLWDSYCTLCSELHNASRPAQTIVDLNAWFVDDNCPKASIGVGNSVDVGKSVGIINSVGIDNSVGVGNSVGFGNSVDVENTVSVSNSVGVDNSVSDGKSVSVTADYYNCARSSKDHVVYRDLRQFVDVVVLRVASLFLFMCVCAT</sequence>
<evidence type="ECO:0000256" key="8">
    <source>
        <dbReference type="ARBA" id="ARBA00022989"/>
    </source>
</evidence>
<evidence type="ECO:0000256" key="6">
    <source>
        <dbReference type="ARBA" id="ARBA00022692"/>
    </source>
</evidence>
<dbReference type="Pfam" id="PF00852">
    <property type="entry name" value="Glyco_transf_10"/>
    <property type="match status" value="1"/>
</dbReference>
<proteinExistence type="inferred from homology"/>
<dbReference type="Pfam" id="PF17039">
    <property type="entry name" value="Glyco_tran_10_N"/>
    <property type="match status" value="1"/>
</dbReference>
<dbReference type="EMBL" id="VSWD01000011">
    <property type="protein sequence ID" value="KAK3088485.1"/>
    <property type="molecule type" value="Genomic_DNA"/>
</dbReference>
<dbReference type="PANTHER" id="PTHR48438">
    <property type="entry name" value="ALPHA-(1,3)-FUCOSYLTRANSFERASE C-RELATED"/>
    <property type="match status" value="1"/>
</dbReference>
<dbReference type="AlphaFoldDB" id="A0AA89BV44"/>
<evidence type="ECO:0000256" key="11">
    <source>
        <dbReference type="ARBA" id="ARBA00023180"/>
    </source>
</evidence>
<evidence type="ECO:0000256" key="9">
    <source>
        <dbReference type="ARBA" id="ARBA00023034"/>
    </source>
</evidence>
<evidence type="ECO:0000256" key="4">
    <source>
        <dbReference type="ARBA" id="ARBA00022676"/>
    </source>
</evidence>
<evidence type="ECO:0000256" key="2">
    <source>
        <dbReference type="ARBA" id="ARBA00004922"/>
    </source>
</evidence>
<protein>
    <recommendedName>
        <fullName evidence="12">Fucosyltransferase</fullName>
        <ecNumber evidence="12">2.4.1.-</ecNumber>
    </recommendedName>
</protein>
<evidence type="ECO:0000256" key="7">
    <source>
        <dbReference type="ARBA" id="ARBA00022968"/>
    </source>
</evidence>
<evidence type="ECO:0000256" key="5">
    <source>
        <dbReference type="ARBA" id="ARBA00022679"/>
    </source>
</evidence>
<dbReference type="InterPro" id="IPR001503">
    <property type="entry name" value="Glyco_trans_10"/>
</dbReference>
<organism evidence="15 16">
    <name type="scientific">Pinctada imbricata</name>
    <name type="common">Atlantic pearl-oyster</name>
    <name type="synonym">Pinctada martensii</name>
    <dbReference type="NCBI Taxonomy" id="66713"/>
    <lineage>
        <taxon>Eukaryota</taxon>
        <taxon>Metazoa</taxon>
        <taxon>Spiralia</taxon>
        <taxon>Lophotrochozoa</taxon>
        <taxon>Mollusca</taxon>
        <taxon>Bivalvia</taxon>
        <taxon>Autobranchia</taxon>
        <taxon>Pteriomorphia</taxon>
        <taxon>Pterioida</taxon>
        <taxon>Pterioidea</taxon>
        <taxon>Pteriidae</taxon>
        <taxon>Pinctada</taxon>
    </lineage>
</organism>
<dbReference type="PANTHER" id="PTHR48438:SF1">
    <property type="entry name" value="ALPHA-(1,3)-FUCOSYLTRANSFERASE C-RELATED"/>
    <property type="match status" value="1"/>
</dbReference>
<dbReference type="SUPFAM" id="SSF53756">
    <property type="entry name" value="UDP-Glycosyltransferase/glycogen phosphorylase"/>
    <property type="match status" value="1"/>
</dbReference>
<dbReference type="Proteomes" id="UP001186944">
    <property type="component" value="Unassembled WGS sequence"/>
</dbReference>
<dbReference type="GO" id="GO:0008417">
    <property type="term" value="F:fucosyltransferase activity"/>
    <property type="evidence" value="ECO:0007669"/>
    <property type="project" value="InterPro"/>
</dbReference>
<dbReference type="Gene3D" id="3.40.50.11660">
    <property type="entry name" value="Glycosyl transferase family 10, C-terminal domain"/>
    <property type="match status" value="1"/>
</dbReference>
<dbReference type="InterPro" id="IPR055270">
    <property type="entry name" value="Glyco_tran_10_C"/>
</dbReference>
<keyword evidence="6 12" id="KW-0812">Transmembrane</keyword>
<keyword evidence="16" id="KW-1185">Reference proteome</keyword>
<dbReference type="InterPro" id="IPR031481">
    <property type="entry name" value="Glyco_tran_10_N"/>
</dbReference>
<keyword evidence="10" id="KW-0472">Membrane</keyword>
<dbReference type="GO" id="GO:0032580">
    <property type="term" value="C:Golgi cisterna membrane"/>
    <property type="evidence" value="ECO:0007669"/>
    <property type="project" value="UniProtKB-SubCell"/>
</dbReference>
<evidence type="ECO:0000256" key="1">
    <source>
        <dbReference type="ARBA" id="ARBA00004323"/>
    </source>
</evidence>
<gene>
    <name evidence="15" type="ORF">FSP39_019755</name>
</gene>